<dbReference type="GO" id="GO:0005634">
    <property type="term" value="C:nucleus"/>
    <property type="evidence" value="ECO:0007669"/>
    <property type="project" value="TreeGrafter"/>
</dbReference>
<protein>
    <recommendedName>
        <fullName evidence="2">Protein BCCIP homolog</fullName>
    </recommendedName>
</protein>
<dbReference type="PANTHER" id="PTHR13261">
    <property type="entry name" value="BRCA2 AND CDKN1A INTERACTING PROTEIN"/>
    <property type="match status" value="1"/>
</dbReference>
<dbReference type="VEuPathDB" id="VectorBase:GAUT040387"/>
<sequence length="289" mass="33129">MSEMSNDFDNDTEWSRDSASNQPLPMAYMDDAGVGRINFKGRMIEDRDWYSLCQLLQRLFMRANINCMKMADLIIAQNFLGSVIYQCETDGNGSDIESDIFEDSIVFGVITMLNMTSEKDIPCVQQLRTFIMQSAEKYATEDVLKKFSDILNDTSRPVGYLINERLVNIPADISIDLLENLQAEIMTAQQKGMEFDFAYYLIIIKLHCREAKNGKPKEDFYTSAEEEFFAQKAINSFVYSMIDDSDVGMSGDWFGGEDAPPPYRKVLLFEADQIPNILDELREKIQEIK</sequence>
<dbReference type="Proteomes" id="UP000078200">
    <property type="component" value="Unassembled WGS sequence"/>
</dbReference>
<dbReference type="InterPro" id="IPR025602">
    <property type="entry name" value="BCP1_family"/>
</dbReference>
<dbReference type="PANTHER" id="PTHR13261:SF0">
    <property type="entry name" value="BRCA2 AND CDKN1A-INTERACTING PROTEIN"/>
    <property type="match status" value="1"/>
</dbReference>
<accession>A0A1A9VL64</accession>
<proteinExistence type="inferred from homology"/>
<comment type="similarity">
    <text evidence="1 2">Belongs to the BCP1 family.</text>
</comment>
<evidence type="ECO:0000313" key="4">
    <source>
        <dbReference type="EnsemblMetazoa" id="GAUT040387-PA"/>
    </source>
</evidence>
<keyword evidence="5" id="KW-1185">Reference proteome</keyword>
<feature type="compositionally biased region" description="Acidic residues" evidence="3">
    <location>
        <begin position="1"/>
        <end position="12"/>
    </location>
</feature>
<dbReference type="Pfam" id="PF13862">
    <property type="entry name" value="BCCIP"/>
    <property type="match status" value="1"/>
</dbReference>
<dbReference type="EnsemblMetazoa" id="GAUT040387-RA">
    <property type="protein sequence ID" value="GAUT040387-PA"/>
    <property type="gene ID" value="GAUT040387"/>
</dbReference>
<evidence type="ECO:0000256" key="1">
    <source>
        <dbReference type="ARBA" id="ARBA00006781"/>
    </source>
</evidence>
<organism evidence="4 5">
    <name type="scientific">Glossina austeni</name>
    <name type="common">Savannah tsetse fly</name>
    <dbReference type="NCBI Taxonomy" id="7395"/>
    <lineage>
        <taxon>Eukaryota</taxon>
        <taxon>Metazoa</taxon>
        <taxon>Ecdysozoa</taxon>
        <taxon>Arthropoda</taxon>
        <taxon>Hexapoda</taxon>
        <taxon>Insecta</taxon>
        <taxon>Pterygota</taxon>
        <taxon>Neoptera</taxon>
        <taxon>Endopterygota</taxon>
        <taxon>Diptera</taxon>
        <taxon>Brachycera</taxon>
        <taxon>Muscomorpha</taxon>
        <taxon>Hippoboscoidea</taxon>
        <taxon>Glossinidae</taxon>
        <taxon>Glossina</taxon>
    </lineage>
</organism>
<evidence type="ECO:0000313" key="5">
    <source>
        <dbReference type="Proteomes" id="UP000078200"/>
    </source>
</evidence>
<dbReference type="STRING" id="7395.A0A1A9VL64"/>
<dbReference type="AlphaFoldDB" id="A0A1A9VL64"/>
<name>A0A1A9VL64_GLOAU</name>
<feature type="region of interest" description="Disordered" evidence="3">
    <location>
        <begin position="1"/>
        <end position="27"/>
    </location>
</feature>
<dbReference type="PIRSF" id="PIRSF028983">
    <property type="entry name" value="BCP1"/>
    <property type="match status" value="1"/>
</dbReference>
<reference evidence="4" key="1">
    <citation type="submission" date="2020-05" db="UniProtKB">
        <authorList>
            <consortium name="EnsemblMetazoa"/>
        </authorList>
    </citation>
    <scope>IDENTIFICATION</scope>
    <source>
        <strain evidence="4">TTRI</strain>
    </source>
</reference>
<evidence type="ECO:0000256" key="3">
    <source>
        <dbReference type="SAM" id="MobiDB-lite"/>
    </source>
</evidence>
<evidence type="ECO:0000256" key="2">
    <source>
        <dbReference type="PIRNR" id="PIRNR028983"/>
    </source>
</evidence>